<feature type="transmembrane region" description="Helical" evidence="1">
    <location>
        <begin position="49"/>
        <end position="70"/>
    </location>
</feature>
<feature type="transmembrane region" description="Helical" evidence="1">
    <location>
        <begin position="77"/>
        <end position="98"/>
    </location>
</feature>
<feature type="transmembrane region" description="Helical" evidence="1">
    <location>
        <begin position="21"/>
        <end position="43"/>
    </location>
</feature>
<dbReference type="Pfam" id="PF12365">
    <property type="entry name" value="DUF3649"/>
    <property type="match status" value="1"/>
</dbReference>
<evidence type="ECO:0000313" key="2">
    <source>
        <dbReference type="EMBL" id="QXH52380.1"/>
    </source>
</evidence>
<name>A0ABX8N979_9PSED</name>
<evidence type="ECO:0000256" key="1">
    <source>
        <dbReference type="SAM" id="Phobius"/>
    </source>
</evidence>
<keyword evidence="1" id="KW-1133">Transmembrane helix</keyword>
<keyword evidence="3" id="KW-1185">Reference proteome</keyword>
<dbReference type="RefSeq" id="WP_217841831.1">
    <property type="nucleotide sequence ID" value="NZ_CP077076.1"/>
</dbReference>
<gene>
    <name evidence="2" type="ORF">KSS94_04425</name>
</gene>
<evidence type="ECO:0000313" key="3">
    <source>
        <dbReference type="Proteomes" id="UP001046350"/>
    </source>
</evidence>
<accession>A0ABX8N979</accession>
<organism evidence="2 3">
    <name type="scientific">Pseudomonas fakonensis</name>
    <dbReference type="NCBI Taxonomy" id="2842355"/>
    <lineage>
        <taxon>Bacteria</taxon>
        <taxon>Pseudomonadati</taxon>
        <taxon>Pseudomonadota</taxon>
        <taxon>Gammaproteobacteria</taxon>
        <taxon>Pseudomonadales</taxon>
        <taxon>Pseudomonadaceae</taxon>
        <taxon>Pseudomonas</taxon>
    </lineage>
</organism>
<sequence>MTSKAAGLPLSYRLAVASRCLAALCGGYLLASLVSVSGALLLPMAQVDAALVGMLLSFVFLVLAFIWCFACRSAWRAWLGVLLPSLLLGTINGLAYWMNNG</sequence>
<keyword evidence="1" id="KW-0812">Transmembrane</keyword>
<protein>
    <submittedName>
        <fullName evidence="2">DUF3649 domain-containing protein</fullName>
    </submittedName>
</protein>
<proteinExistence type="predicted"/>
<keyword evidence="1" id="KW-0472">Membrane</keyword>
<dbReference type="Proteomes" id="UP001046350">
    <property type="component" value="Chromosome"/>
</dbReference>
<dbReference type="InterPro" id="IPR022109">
    <property type="entry name" value="DUF3649"/>
</dbReference>
<dbReference type="EMBL" id="CP077076">
    <property type="protein sequence ID" value="QXH52380.1"/>
    <property type="molecule type" value="Genomic_DNA"/>
</dbReference>
<reference evidence="2" key="1">
    <citation type="journal article" date="2021" name="Microorganisms">
        <title>The Ever-Expanding Pseudomonas Genus: Description of 43 New Species and Partition of the Pseudomonas putida Group.</title>
        <authorList>
            <person name="Girard L."/>
            <person name="Lood C."/>
            <person name="Hofte M."/>
            <person name="Vandamme P."/>
            <person name="Rokni-Zadeh H."/>
            <person name="van Noort V."/>
            <person name="Lavigne R."/>
            <person name="De Mot R."/>
        </authorList>
    </citation>
    <scope>NUCLEOTIDE SEQUENCE</scope>
    <source>
        <strain evidence="2">COW40</strain>
    </source>
</reference>